<organism evidence="1 2">
    <name type="scientific">Hydrogenimonas thermophila</name>
    <dbReference type="NCBI Taxonomy" id="223786"/>
    <lineage>
        <taxon>Bacteria</taxon>
        <taxon>Pseudomonadati</taxon>
        <taxon>Campylobacterota</taxon>
        <taxon>Epsilonproteobacteria</taxon>
        <taxon>Campylobacterales</taxon>
        <taxon>Hydrogenimonadaceae</taxon>
        <taxon>Hydrogenimonas</taxon>
    </lineage>
</organism>
<dbReference type="STRING" id="223786.SAMN05216234_1274"/>
<dbReference type="AlphaFoldDB" id="A0A1I5RIB7"/>
<dbReference type="OrthoDB" id="5338450at2"/>
<sequence length="273" mass="31643">MIRFFFVSIALVLSLAAGVLEDSIKSLVDESTYKKHQKLIRILFEDSQFYMRGGSVDSVKVVKTLEENGLLNLILPDSKVIELKFAYSGENPLFFVKSMNDTLQKMGISFFLIKEAKLDKNGFLWTINFESKIVPDPVLLAKRLAKYNISINSLERQDSTHWFYRIDMNNAVLPTRVLQAGENFQLIRPIRPVWFNVSKIKRLILRERPGSHWYADVVVYDKMLHILYMKQNDTRTRYLNLKLPPDAVYVKVSDRFTLENLKSGLQITAKGEK</sequence>
<gene>
    <name evidence="1" type="ORF">SAMN05216234_1274</name>
</gene>
<dbReference type="RefSeq" id="WP_092912981.1">
    <property type="nucleotide sequence ID" value="NZ_CP136592.1"/>
</dbReference>
<name>A0A1I5RIB7_9BACT</name>
<evidence type="ECO:0000313" key="1">
    <source>
        <dbReference type="EMBL" id="SFP58329.1"/>
    </source>
</evidence>
<dbReference type="EMBL" id="FOXB01000027">
    <property type="protein sequence ID" value="SFP58329.1"/>
    <property type="molecule type" value="Genomic_DNA"/>
</dbReference>
<accession>A0A1I5RIB7</accession>
<evidence type="ECO:0008006" key="3">
    <source>
        <dbReference type="Google" id="ProtNLM"/>
    </source>
</evidence>
<reference evidence="1 2" key="1">
    <citation type="submission" date="2016-10" db="EMBL/GenBank/DDBJ databases">
        <authorList>
            <person name="de Groot N.N."/>
        </authorList>
    </citation>
    <scope>NUCLEOTIDE SEQUENCE [LARGE SCALE GENOMIC DNA]</scope>
    <source>
        <strain evidence="1 2">EP1-55-1</strain>
    </source>
</reference>
<proteinExistence type="predicted"/>
<keyword evidence="2" id="KW-1185">Reference proteome</keyword>
<protein>
    <recommendedName>
        <fullName evidence="3">Periplasmic protein</fullName>
    </recommendedName>
</protein>
<evidence type="ECO:0000313" key="2">
    <source>
        <dbReference type="Proteomes" id="UP000199227"/>
    </source>
</evidence>
<dbReference type="Proteomes" id="UP000199227">
    <property type="component" value="Unassembled WGS sequence"/>
</dbReference>